<accession>A0ABW7X788</accession>
<dbReference type="CDD" id="cd07114">
    <property type="entry name" value="ALDH_DhaS"/>
    <property type="match status" value="1"/>
</dbReference>
<evidence type="ECO:0000256" key="2">
    <source>
        <dbReference type="PROSITE-ProRule" id="PRU10007"/>
    </source>
</evidence>
<dbReference type="Proteomes" id="UP001611415">
    <property type="component" value="Unassembled WGS sequence"/>
</dbReference>
<dbReference type="PANTHER" id="PTHR11699">
    <property type="entry name" value="ALDEHYDE DEHYDROGENASE-RELATED"/>
    <property type="match status" value="1"/>
</dbReference>
<dbReference type="SUPFAM" id="SSF53720">
    <property type="entry name" value="ALDH-like"/>
    <property type="match status" value="1"/>
</dbReference>
<dbReference type="Gene3D" id="3.40.309.10">
    <property type="entry name" value="Aldehyde Dehydrogenase, Chain A, domain 2"/>
    <property type="match status" value="1"/>
</dbReference>
<sequence length="507" mass="54049">MTESAGTIVAPRFPAETDRDYAMLIDGEWVGPSGRETFSCVDPYDNQSWGRIPVATADDVDRAVRAARRAFDEGGWPQTPAVVRAGMLRRLADLVEQHADELARTQIHENGKLIGEMTATAHALAAHARFVAGLAETIGGSSMQCLPGYTSYTVREPIGVVAAITPWNSPLTLLSWKLLPALAAGCTVVIKPSEVTPTSTLRLAELCVEAGFPAGVVNVVTGFGQPTGAALAGHPDVDKIAFTGSTAAGKAMLDAARPRVGRVTLELGGKSPNIVFGDADLDNAVHGVMGGIFAATGQSCMAGSRVLVEDSVYDEFVERLSAAASELVLGDPLDPTVDVGPVACRNQFERVLRYIDLGREEGAKIAAGGEREVATPETERGLFVRPTVFADVDNSSRLAQEEIFGPVAGVIRFSGEDEATRLANDVDFGLAAAVWTKDIGRAHRMVKRLRAGTVWVNTYRVAHYAMPFGGFKQSGLGRELGIDALDAYTEVKSVWIDEGNRQTFGRH</sequence>
<evidence type="ECO:0000256" key="3">
    <source>
        <dbReference type="RuleBase" id="RU003345"/>
    </source>
</evidence>
<dbReference type="InterPro" id="IPR029510">
    <property type="entry name" value="Ald_DH_CS_GLU"/>
</dbReference>
<evidence type="ECO:0000256" key="1">
    <source>
        <dbReference type="ARBA" id="ARBA00023002"/>
    </source>
</evidence>
<name>A0ABW7X788_9NOCA</name>
<reference evidence="5 6" key="1">
    <citation type="submission" date="2024-10" db="EMBL/GenBank/DDBJ databases">
        <title>The Natural Products Discovery Center: Release of the First 8490 Sequenced Strains for Exploring Actinobacteria Biosynthetic Diversity.</title>
        <authorList>
            <person name="Kalkreuter E."/>
            <person name="Kautsar S.A."/>
            <person name="Yang D."/>
            <person name="Bader C.D."/>
            <person name="Teijaro C.N."/>
            <person name="Fluegel L."/>
            <person name="Davis C.M."/>
            <person name="Simpson J.R."/>
            <person name="Lauterbach L."/>
            <person name="Steele A.D."/>
            <person name="Gui C."/>
            <person name="Meng S."/>
            <person name="Li G."/>
            <person name="Viehrig K."/>
            <person name="Ye F."/>
            <person name="Su P."/>
            <person name="Kiefer A.F."/>
            <person name="Nichols A."/>
            <person name="Cepeda A.J."/>
            <person name="Yan W."/>
            <person name="Fan B."/>
            <person name="Jiang Y."/>
            <person name="Adhikari A."/>
            <person name="Zheng C.-J."/>
            <person name="Schuster L."/>
            <person name="Cowan T.M."/>
            <person name="Smanski M.J."/>
            <person name="Chevrette M.G."/>
            <person name="De Carvalho L.P.S."/>
            <person name="Shen B."/>
        </authorList>
    </citation>
    <scope>NUCLEOTIDE SEQUENCE [LARGE SCALE GENOMIC DNA]</scope>
    <source>
        <strain evidence="5 6">NPDC019275</strain>
    </source>
</reference>
<evidence type="ECO:0000259" key="4">
    <source>
        <dbReference type="Pfam" id="PF00171"/>
    </source>
</evidence>
<dbReference type="RefSeq" id="WP_357409868.1">
    <property type="nucleotide sequence ID" value="NZ_JBEYCD010000017.1"/>
</dbReference>
<feature type="domain" description="Aldehyde dehydrogenase" evidence="4">
    <location>
        <begin position="29"/>
        <end position="494"/>
    </location>
</feature>
<organism evidence="5 6">
    <name type="scientific">Nocardia xishanensis</name>
    <dbReference type="NCBI Taxonomy" id="238964"/>
    <lineage>
        <taxon>Bacteria</taxon>
        <taxon>Bacillati</taxon>
        <taxon>Actinomycetota</taxon>
        <taxon>Actinomycetes</taxon>
        <taxon>Mycobacteriales</taxon>
        <taxon>Nocardiaceae</taxon>
        <taxon>Nocardia</taxon>
    </lineage>
</organism>
<dbReference type="InterPro" id="IPR016162">
    <property type="entry name" value="Ald_DH_N"/>
</dbReference>
<dbReference type="PROSITE" id="PS00070">
    <property type="entry name" value="ALDEHYDE_DEHYDR_CYS"/>
    <property type="match status" value="1"/>
</dbReference>
<dbReference type="Gene3D" id="3.40.605.10">
    <property type="entry name" value="Aldehyde Dehydrogenase, Chain A, domain 1"/>
    <property type="match status" value="1"/>
</dbReference>
<dbReference type="InterPro" id="IPR015590">
    <property type="entry name" value="Aldehyde_DH_dom"/>
</dbReference>
<feature type="active site" evidence="2">
    <location>
        <position position="266"/>
    </location>
</feature>
<comment type="caution">
    <text evidence="5">The sequence shown here is derived from an EMBL/GenBank/DDBJ whole genome shotgun (WGS) entry which is preliminary data.</text>
</comment>
<comment type="similarity">
    <text evidence="3">Belongs to the aldehyde dehydrogenase family.</text>
</comment>
<dbReference type="InterPro" id="IPR016163">
    <property type="entry name" value="Ald_DH_C"/>
</dbReference>
<proteinExistence type="inferred from homology"/>
<dbReference type="Pfam" id="PF00171">
    <property type="entry name" value="Aldedh"/>
    <property type="match status" value="1"/>
</dbReference>
<dbReference type="InterPro" id="IPR016161">
    <property type="entry name" value="Ald_DH/histidinol_DH"/>
</dbReference>
<evidence type="ECO:0000313" key="6">
    <source>
        <dbReference type="Proteomes" id="UP001611415"/>
    </source>
</evidence>
<dbReference type="InterPro" id="IPR016160">
    <property type="entry name" value="Ald_DH_CS_CYS"/>
</dbReference>
<protein>
    <submittedName>
        <fullName evidence="5">Aldehyde dehydrogenase</fullName>
    </submittedName>
</protein>
<keyword evidence="6" id="KW-1185">Reference proteome</keyword>
<keyword evidence="1 3" id="KW-0560">Oxidoreductase</keyword>
<dbReference type="EMBL" id="JBIRYO010000020">
    <property type="protein sequence ID" value="MFI2476996.1"/>
    <property type="molecule type" value="Genomic_DNA"/>
</dbReference>
<gene>
    <name evidence="5" type="ORF">ACH49W_26740</name>
</gene>
<evidence type="ECO:0000313" key="5">
    <source>
        <dbReference type="EMBL" id="MFI2476996.1"/>
    </source>
</evidence>
<dbReference type="PROSITE" id="PS00687">
    <property type="entry name" value="ALDEHYDE_DEHYDR_GLU"/>
    <property type="match status" value="1"/>
</dbReference>